<evidence type="ECO:0000256" key="3">
    <source>
        <dbReference type="ARBA" id="ARBA00022692"/>
    </source>
</evidence>
<evidence type="ECO:0000256" key="2">
    <source>
        <dbReference type="ARBA" id="ARBA00022475"/>
    </source>
</evidence>
<reference evidence="7 8" key="1">
    <citation type="submission" date="2011-12" db="EMBL/GenBank/DDBJ databases">
        <title>The Genome Sequence of Prevotella maculosa OT 289.</title>
        <authorList>
            <consortium name="The Broad Institute Genome Sequencing Platform"/>
            <person name="Earl A."/>
            <person name="Ward D."/>
            <person name="Feldgarden M."/>
            <person name="Gevers D."/>
            <person name="Izard J."/>
            <person name="Blanton J.M."/>
            <person name="Mathney J."/>
            <person name="Tanner A.C."/>
            <person name="Dewhirst F.E."/>
            <person name="Young S.K."/>
            <person name="Zeng Q."/>
            <person name="Gargeya S."/>
            <person name="Fitzgerald M."/>
            <person name="Haas B."/>
            <person name="Abouelleil A."/>
            <person name="Alvarado L."/>
            <person name="Arachchi H.M."/>
            <person name="Berlin A."/>
            <person name="Chapman S.B."/>
            <person name="Gearin G."/>
            <person name="Goldberg J."/>
            <person name="Griggs A."/>
            <person name="Gujja S."/>
            <person name="Hansen M."/>
            <person name="Heiman D."/>
            <person name="Howarth C."/>
            <person name="Larimer J."/>
            <person name="Lui A."/>
            <person name="MacDonald P.J.P."/>
            <person name="McCowen C."/>
            <person name="Montmayeur A."/>
            <person name="Murphy C."/>
            <person name="Neiman D."/>
            <person name="Pearson M."/>
            <person name="Priest M."/>
            <person name="Roberts A."/>
            <person name="Saif S."/>
            <person name="Shea T."/>
            <person name="Sisk P."/>
            <person name="Stolte C."/>
            <person name="Sykes S."/>
            <person name="Wortman J."/>
            <person name="Nusbaum C."/>
            <person name="Birren B."/>
        </authorList>
    </citation>
    <scope>NUCLEOTIDE SEQUENCE [LARGE SCALE GENOMIC DNA]</scope>
    <source>
        <strain evidence="7 8">OT 289</strain>
    </source>
</reference>
<keyword evidence="3 6" id="KW-0812">Transmembrane</keyword>
<keyword evidence="2" id="KW-1003">Cell membrane</keyword>
<evidence type="ECO:0000256" key="4">
    <source>
        <dbReference type="ARBA" id="ARBA00022989"/>
    </source>
</evidence>
<keyword evidence="4 6" id="KW-1133">Transmembrane helix</keyword>
<dbReference type="NCBIfam" id="TIGR00765">
    <property type="entry name" value="yihY_not_rbn"/>
    <property type="match status" value="1"/>
</dbReference>
<feature type="transmembrane region" description="Helical" evidence="6">
    <location>
        <begin position="248"/>
        <end position="269"/>
    </location>
</feature>
<accession>H1HL82</accession>
<feature type="transmembrane region" description="Helical" evidence="6">
    <location>
        <begin position="6"/>
        <end position="25"/>
    </location>
</feature>
<dbReference type="PANTHER" id="PTHR30213">
    <property type="entry name" value="INNER MEMBRANE PROTEIN YHJD"/>
    <property type="match status" value="1"/>
</dbReference>
<evidence type="ECO:0000256" key="1">
    <source>
        <dbReference type="ARBA" id="ARBA00004651"/>
    </source>
</evidence>
<gene>
    <name evidence="7" type="ORF">HMPREF9944_00926</name>
</gene>
<dbReference type="GO" id="GO:0005886">
    <property type="term" value="C:plasma membrane"/>
    <property type="evidence" value="ECO:0007669"/>
    <property type="project" value="UniProtKB-SubCell"/>
</dbReference>
<dbReference type="STRING" id="999422.HMPREF9944_00926"/>
<comment type="caution">
    <text evidence="7">The sequence shown here is derived from an EMBL/GenBank/DDBJ whole genome shotgun (WGS) entry which is preliminary data.</text>
</comment>
<keyword evidence="8" id="KW-1185">Reference proteome</keyword>
<evidence type="ECO:0000256" key="5">
    <source>
        <dbReference type="ARBA" id="ARBA00023136"/>
    </source>
</evidence>
<evidence type="ECO:0000256" key="6">
    <source>
        <dbReference type="SAM" id="Phobius"/>
    </source>
</evidence>
<evidence type="ECO:0000313" key="8">
    <source>
        <dbReference type="Proteomes" id="UP000003167"/>
    </source>
</evidence>
<comment type="subcellular location">
    <subcellularLocation>
        <location evidence="1">Cell membrane</location>
        <topology evidence="1">Multi-pass membrane protein</topology>
    </subcellularLocation>
</comment>
<name>H1HL82_9BACT</name>
<feature type="transmembrane region" description="Helical" evidence="6">
    <location>
        <begin position="72"/>
        <end position="94"/>
    </location>
</feature>
<dbReference type="PATRIC" id="fig|999422.3.peg.949"/>
<dbReference type="InterPro" id="IPR017039">
    <property type="entry name" value="Virul_fac_BrkB"/>
</dbReference>
<evidence type="ECO:0000313" key="7">
    <source>
        <dbReference type="EMBL" id="EHO72214.1"/>
    </source>
</evidence>
<feature type="transmembrane region" description="Helical" evidence="6">
    <location>
        <begin position="137"/>
        <end position="157"/>
    </location>
</feature>
<proteinExistence type="predicted"/>
<feature type="transmembrane region" description="Helical" evidence="6">
    <location>
        <begin position="220"/>
        <end position="241"/>
    </location>
</feature>
<dbReference type="AlphaFoldDB" id="H1HL82"/>
<feature type="transmembrane region" description="Helical" evidence="6">
    <location>
        <begin position="177"/>
        <end position="200"/>
    </location>
</feature>
<dbReference type="PANTHER" id="PTHR30213:SF0">
    <property type="entry name" value="UPF0761 MEMBRANE PROTEIN YIHY"/>
    <property type="match status" value="1"/>
</dbReference>
<sequence>MYFLPHFVANFVLIAYICSMMSKLSQLKYFLTIGMWQPPGQDAGRWKRMLLNLSRKVYMAVRLFIERGHVDFATQLSFSTILAIVPIFAMIFAIGRGFGLSEYIELWLRNTLSSQPEAADSIINLAGSYLQHAQTGLFIGIGILFMLYSVLSLIYNVEYVFNTIWQVKNKRPVARILADYTSMVFLVPVIIIVMSGMSIIANTTTEHLQAFFILGPMARIGIRLLPFVILTLIFTALFSVMPNTRVKLTSVIGPALLASVAMLLVQWGYVHGQMFLTGYNAIYGSLAALPLFMLWMQLSWYICLFCAELCYMNQYLDYYEYMISPSDISEANRRKIALVVMKHIMLRFRNGKPALTVLEIKQLTGIPIRLVGDALYRLERVKLVTTVGNSADEDTRYQPAQALERLRMGRIVDLLDHACDNRYKNNRFDIAPALDPKTERIIREAYEEFIRKLDNIDDL</sequence>
<dbReference type="HOGENOM" id="CLU_032288_2_0_10"/>
<dbReference type="Pfam" id="PF03631">
    <property type="entry name" value="Virul_fac_BrkB"/>
    <property type="match status" value="1"/>
</dbReference>
<keyword evidence="5 6" id="KW-0472">Membrane</keyword>
<protein>
    <submittedName>
        <fullName evidence="7">YihY family protein</fullName>
    </submittedName>
</protein>
<dbReference type="Proteomes" id="UP000003167">
    <property type="component" value="Unassembled WGS sequence"/>
</dbReference>
<dbReference type="EMBL" id="AGEK01000018">
    <property type="protein sequence ID" value="EHO72214.1"/>
    <property type="molecule type" value="Genomic_DNA"/>
</dbReference>
<organism evidence="7 8">
    <name type="scientific">Segatella maculosa OT 289</name>
    <dbReference type="NCBI Taxonomy" id="999422"/>
    <lineage>
        <taxon>Bacteria</taxon>
        <taxon>Pseudomonadati</taxon>
        <taxon>Bacteroidota</taxon>
        <taxon>Bacteroidia</taxon>
        <taxon>Bacteroidales</taxon>
        <taxon>Prevotellaceae</taxon>
        <taxon>Segatella</taxon>
    </lineage>
</organism>
<feature type="transmembrane region" description="Helical" evidence="6">
    <location>
        <begin position="281"/>
        <end position="307"/>
    </location>
</feature>